<dbReference type="AlphaFoldDB" id="A0AAD6UI16"/>
<feature type="region of interest" description="Disordered" evidence="1">
    <location>
        <begin position="1"/>
        <end position="24"/>
    </location>
</feature>
<comment type="caution">
    <text evidence="2">The sequence shown here is derived from an EMBL/GenBank/DDBJ whole genome shotgun (WGS) entry which is preliminary data.</text>
</comment>
<protein>
    <submittedName>
        <fullName evidence="2">Uncharacterized protein</fullName>
    </submittedName>
</protein>
<organism evidence="2 3">
    <name type="scientific">Mycena belliarum</name>
    <dbReference type="NCBI Taxonomy" id="1033014"/>
    <lineage>
        <taxon>Eukaryota</taxon>
        <taxon>Fungi</taxon>
        <taxon>Dikarya</taxon>
        <taxon>Basidiomycota</taxon>
        <taxon>Agaricomycotina</taxon>
        <taxon>Agaricomycetes</taxon>
        <taxon>Agaricomycetidae</taxon>
        <taxon>Agaricales</taxon>
        <taxon>Marasmiineae</taxon>
        <taxon>Mycenaceae</taxon>
        <taxon>Mycena</taxon>
    </lineage>
</organism>
<accession>A0AAD6UI16</accession>
<reference evidence="2" key="1">
    <citation type="submission" date="2023-03" db="EMBL/GenBank/DDBJ databases">
        <title>Massive genome expansion in bonnet fungi (Mycena s.s.) driven by repeated elements and novel gene families across ecological guilds.</title>
        <authorList>
            <consortium name="Lawrence Berkeley National Laboratory"/>
            <person name="Harder C.B."/>
            <person name="Miyauchi S."/>
            <person name="Viragh M."/>
            <person name="Kuo A."/>
            <person name="Thoen E."/>
            <person name="Andreopoulos B."/>
            <person name="Lu D."/>
            <person name="Skrede I."/>
            <person name="Drula E."/>
            <person name="Henrissat B."/>
            <person name="Morin E."/>
            <person name="Kohler A."/>
            <person name="Barry K."/>
            <person name="LaButti K."/>
            <person name="Morin E."/>
            <person name="Salamov A."/>
            <person name="Lipzen A."/>
            <person name="Mereny Z."/>
            <person name="Hegedus B."/>
            <person name="Baldrian P."/>
            <person name="Stursova M."/>
            <person name="Weitz H."/>
            <person name="Taylor A."/>
            <person name="Grigoriev I.V."/>
            <person name="Nagy L.G."/>
            <person name="Martin F."/>
            <person name="Kauserud H."/>
        </authorList>
    </citation>
    <scope>NUCLEOTIDE SEQUENCE</scope>
    <source>
        <strain evidence="2">CBHHK173m</strain>
    </source>
</reference>
<dbReference type="EMBL" id="JARJCN010000001">
    <property type="protein sequence ID" value="KAJ7103987.1"/>
    <property type="molecule type" value="Genomic_DNA"/>
</dbReference>
<proteinExistence type="predicted"/>
<name>A0AAD6UI16_9AGAR</name>
<sequence length="182" mass="18657">MANFPFASPGTEPSDSVPGAAPPPGGDAVAALQSFFNAALLSWSPPAVPPVVAPVVAPIVAAPAPAPVVAAPAPVVATPVPAHTLHSGFLTWGPWVAGALYQVTPAGPLALIAEADLVPNEDPPLWYCITRGRYVGVTLNHALALAAVTGVPRNSMKSYKSQLQAVDAFNDMLQYHMVAVLN</sequence>
<evidence type="ECO:0000313" key="2">
    <source>
        <dbReference type="EMBL" id="KAJ7103987.1"/>
    </source>
</evidence>
<gene>
    <name evidence="2" type="ORF">B0H15DRAFT_942022</name>
</gene>
<dbReference type="Proteomes" id="UP001222325">
    <property type="component" value="Unassembled WGS sequence"/>
</dbReference>
<keyword evidence="3" id="KW-1185">Reference proteome</keyword>
<evidence type="ECO:0000313" key="3">
    <source>
        <dbReference type="Proteomes" id="UP001222325"/>
    </source>
</evidence>
<evidence type="ECO:0000256" key="1">
    <source>
        <dbReference type="SAM" id="MobiDB-lite"/>
    </source>
</evidence>